<evidence type="ECO:0000259" key="6">
    <source>
        <dbReference type="Pfam" id="PF00676"/>
    </source>
</evidence>
<evidence type="ECO:0000256" key="4">
    <source>
        <dbReference type="SAM" id="MobiDB-lite"/>
    </source>
</evidence>
<dbReference type="SUPFAM" id="SSF52518">
    <property type="entry name" value="Thiamin diphosphate-binding fold (THDP-binding)"/>
    <property type="match status" value="1"/>
</dbReference>
<evidence type="ECO:0000256" key="1">
    <source>
        <dbReference type="ARBA" id="ARBA00001964"/>
    </source>
</evidence>
<keyword evidence="2" id="KW-0560">Oxidoreductase</keyword>
<dbReference type="Proteomes" id="UP000594638">
    <property type="component" value="Unassembled WGS sequence"/>
</dbReference>
<dbReference type="GO" id="GO:0004739">
    <property type="term" value="F:pyruvate dehydrogenase (acetyl-transferring) activity"/>
    <property type="evidence" value="ECO:0007669"/>
    <property type="project" value="TreeGrafter"/>
</dbReference>
<dbReference type="InterPro" id="IPR029061">
    <property type="entry name" value="THDP-binding"/>
</dbReference>
<feature type="region of interest" description="Disordered" evidence="4">
    <location>
        <begin position="1"/>
        <end position="27"/>
    </location>
</feature>
<dbReference type="EMBL" id="CACTIH010001966">
    <property type="protein sequence ID" value="CAA2970253.1"/>
    <property type="molecule type" value="Genomic_DNA"/>
</dbReference>
<dbReference type="GO" id="GO:0006086">
    <property type="term" value="P:pyruvate decarboxylation to acetyl-CoA"/>
    <property type="evidence" value="ECO:0007669"/>
    <property type="project" value="TreeGrafter"/>
</dbReference>
<feature type="transmembrane region" description="Helical" evidence="5">
    <location>
        <begin position="159"/>
        <end position="178"/>
    </location>
</feature>
<keyword evidence="7" id="KW-0670">Pyruvate</keyword>
<dbReference type="PANTHER" id="PTHR11516:SF60">
    <property type="entry name" value="PYRUVATE DEHYDROGENASE E1 COMPONENT SUBUNIT ALPHA"/>
    <property type="match status" value="1"/>
</dbReference>
<keyword evidence="3" id="KW-0786">Thiamine pyrophosphate</keyword>
<keyword evidence="8" id="KW-1185">Reference proteome</keyword>
<protein>
    <submittedName>
        <fullName evidence="7">Pyruvate dehydrogenase E1 component subunit alpha-3, chloroplastic</fullName>
    </submittedName>
</protein>
<evidence type="ECO:0000256" key="2">
    <source>
        <dbReference type="ARBA" id="ARBA00023002"/>
    </source>
</evidence>
<feature type="domain" description="Dehydrogenase E1 component" evidence="6">
    <location>
        <begin position="65"/>
        <end position="181"/>
    </location>
</feature>
<evidence type="ECO:0000256" key="3">
    <source>
        <dbReference type="ARBA" id="ARBA00023052"/>
    </source>
</evidence>
<dbReference type="AlphaFoldDB" id="A0A8S0QW41"/>
<keyword evidence="5" id="KW-0812">Transmembrane</keyword>
<evidence type="ECO:0000256" key="5">
    <source>
        <dbReference type="SAM" id="Phobius"/>
    </source>
</evidence>
<reference evidence="7 8" key="1">
    <citation type="submission" date="2019-12" db="EMBL/GenBank/DDBJ databases">
        <authorList>
            <person name="Alioto T."/>
            <person name="Alioto T."/>
            <person name="Gomez Garrido J."/>
        </authorList>
    </citation>
    <scope>NUCLEOTIDE SEQUENCE [LARGE SCALE GENOMIC DNA]</scope>
</reference>
<dbReference type="PANTHER" id="PTHR11516">
    <property type="entry name" value="PYRUVATE DEHYDROGENASE E1 COMPONENT, ALPHA SUBUNIT BACTERIAL AND ORGANELLAR"/>
    <property type="match status" value="1"/>
</dbReference>
<dbReference type="Gene3D" id="3.40.50.970">
    <property type="match status" value="1"/>
</dbReference>
<dbReference type="Pfam" id="PF00676">
    <property type="entry name" value="E1_dh"/>
    <property type="match status" value="1"/>
</dbReference>
<evidence type="ECO:0000313" key="8">
    <source>
        <dbReference type="Proteomes" id="UP000594638"/>
    </source>
</evidence>
<organism evidence="7 8">
    <name type="scientific">Olea europaea subsp. europaea</name>
    <dbReference type="NCBI Taxonomy" id="158383"/>
    <lineage>
        <taxon>Eukaryota</taxon>
        <taxon>Viridiplantae</taxon>
        <taxon>Streptophyta</taxon>
        <taxon>Embryophyta</taxon>
        <taxon>Tracheophyta</taxon>
        <taxon>Spermatophyta</taxon>
        <taxon>Magnoliopsida</taxon>
        <taxon>eudicotyledons</taxon>
        <taxon>Gunneridae</taxon>
        <taxon>Pentapetalae</taxon>
        <taxon>asterids</taxon>
        <taxon>lamiids</taxon>
        <taxon>Lamiales</taxon>
        <taxon>Oleaceae</taxon>
        <taxon>Oleeae</taxon>
        <taxon>Olea</taxon>
    </lineage>
</organism>
<proteinExistence type="predicted"/>
<dbReference type="InterPro" id="IPR050642">
    <property type="entry name" value="PDH_E1_Alpha_Subunit"/>
</dbReference>
<keyword evidence="5" id="KW-1133">Transmembrane helix</keyword>
<sequence length="181" mass="19776">MASSATAKIVQPPMSSNSTRSPDNRRSATVVAVSSDVIKKKKVESNHVSNLLVKKEEGLVLYEYMVLGRSFEDMCAQMYYRGKMFGFIHLYYGQETVSTGFIKLLWNRDCVVSSYRDHVHALSKGVPARAVMSELFGKTTGCCRGQGGSMHMFSKEHSVLGGFAFIGVGIPVATGAAFTSK</sequence>
<name>A0A8S0QW41_OLEEU</name>
<keyword evidence="5" id="KW-0472">Membrane</keyword>
<dbReference type="Gramene" id="OE9A098679T1">
    <property type="protein sequence ID" value="OE9A098679C1"/>
    <property type="gene ID" value="OE9A098679"/>
</dbReference>
<dbReference type="InterPro" id="IPR001017">
    <property type="entry name" value="DH_E1"/>
</dbReference>
<gene>
    <name evidence="7" type="ORF">OLEA9_A098679</name>
</gene>
<dbReference type="OrthoDB" id="1737920at2759"/>
<comment type="cofactor">
    <cofactor evidence="1">
        <name>thiamine diphosphate</name>
        <dbReference type="ChEBI" id="CHEBI:58937"/>
    </cofactor>
</comment>
<evidence type="ECO:0000313" key="7">
    <source>
        <dbReference type="EMBL" id="CAA2970253.1"/>
    </source>
</evidence>
<accession>A0A8S0QW41</accession>
<comment type="caution">
    <text evidence="7">The sequence shown here is derived from an EMBL/GenBank/DDBJ whole genome shotgun (WGS) entry which is preliminary data.</text>
</comment>